<evidence type="ECO:0000256" key="1">
    <source>
        <dbReference type="ARBA" id="ARBA00006499"/>
    </source>
</evidence>
<dbReference type="SUPFAM" id="SSF53474">
    <property type="entry name" value="alpha/beta-Hydrolases"/>
    <property type="match status" value="1"/>
</dbReference>
<dbReference type="EMBL" id="JANUAE010000008">
    <property type="protein sequence ID" value="MCS3710680.1"/>
    <property type="molecule type" value="Genomic_DNA"/>
</dbReference>
<dbReference type="PANTHER" id="PTHR10655:SF17">
    <property type="entry name" value="LYSOPHOSPHOLIPASE-LIKE PROTEIN 1"/>
    <property type="match status" value="1"/>
</dbReference>
<gene>
    <name evidence="4" type="ORF">GGP61_002300</name>
</gene>
<dbReference type="GO" id="GO:0016787">
    <property type="term" value="F:hydrolase activity"/>
    <property type="evidence" value="ECO:0007669"/>
    <property type="project" value="UniProtKB-KW"/>
</dbReference>
<proteinExistence type="inferred from homology"/>
<keyword evidence="2" id="KW-0378">Hydrolase</keyword>
<dbReference type="InterPro" id="IPR029058">
    <property type="entry name" value="AB_hydrolase_fold"/>
</dbReference>
<dbReference type="Gene3D" id="3.40.50.1820">
    <property type="entry name" value="alpha/beta hydrolase"/>
    <property type="match status" value="1"/>
</dbReference>
<evidence type="ECO:0000259" key="3">
    <source>
        <dbReference type="Pfam" id="PF02230"/>
    </source>
</evidence>
<accession>A0A9X2UTJ5</accession>
<evidence type="ECO:0000313" key="4">
    <source>
        <dbReference type="EMBL" id="MCS3710680.1"/>
    </source>
</evidence>
<sequence length="218" mass="22906">MSTDAIHQDQPVHTDGAPIGDAQAGLVLLHGRGASAQGMLQLADDLDVPDIAHLAPQARMRSWYPQSFMAPRDQNEPELASALATIGDVLGRLADAGIGPARTVLLGFSQGACLATTYAAQTPQRYGGVVGLSGGLIGPDGASFDYEGSLDATPVFLGCSDQDPYIPRARVAETADVLRALNADVTSRIYEGLGHTINDAERQHARSLLRRCVDSDTA</sequence>
<dbReference type="AlphaFoldDB" id="A0A9X2UTJ5"/>
<dbReference type="InterPro" id="IPR003140">
    <property type="entry name" value="PLipase/COase/thioEstase"/>
</dbReference>
<dbReference type="Proteomes" id="UP001155057">
    <property type="component" value="Unassembled WGS sequence"/>
</dbReference>
<feature type="domain" description="Phospholipase/carboxylesterase/thioesterase" evidence="3">
    <location>
        <begin position="19"/>
        <end position="211"/>
    </location>
</feature>
<name>A0A9X2UTJ5_9BACT</name>
<dbReference type="RefSeq" id="WP_011405446.1">
    <property type="nucleotide sequence ID" value="NZ_CALTRY010000001.1"/>
</dbReference>
<dbReference type="Pfam" id="PF02230">
    <property type="entry name" value="Abhydrolase_2"/>
    <property type="match status" value="1"/>
</dbReference>
<comment type="similarity">
    <text evidence="1">Belongs to the AB hydrolase superfamily. AB hydrolase 2 family.</text>
</comment>
<protein>
    <submittedName>
        <fullName evidence="4">Phospholipase/carboxylesterase</fullName>
    </submittedName>
</protein>
<evidence type="ECO:0000256" key="2">
    <source>
        <dbReference type="ARBA" id="ARBA00022801"/>
    </source>
</evidence>
<evidence type="ECO:0000313" key="5">
    <source>
        <dbReference type="Proteomes" id="UP001155057"/>
    </source>
</evidence>
<dbReference type="PANTHER" id="PTHR10655">
    <property type="entry name" value="LYSOPHOSPHOLIPASE-RELATED"/>
    <property type="match status" value="1"/>
</dbReference>
<comment type="caution">
    <text evidence="4">The sequence shown here is derived from an EMBL/GenBank/DDBJ whole genome shotgun (WGS) entry which is preliminary data.</text>
</comment>
<dbReference type="InterPro" id="IPR050565">
    <property type="entry name" value="LYPA1-2/EST-like"/>
</dbReference>
<organism evidence="4 5">
    <name type="scientific">Salinibacter ruber</name>
    <dbReference type="NCBI Taxonomy" id="146919"/>
    <lineage>
        <taxon>Bacteria</taxon>
        <taxon>Pseudomonadati</taxon>
        <taxon>Rhodothermota</taxon>
        <taxon>Rhodothermia</taxon>
        <taxon>Rhodothermales</taxon>
        <taxon>Salinibacteraceae</taxon>
        <taxon>Salinibacter</taxon>
    </lineage>
</organism>
<reference evidence="4" key="1">
    <citation type="submission" date="2022-08" db="EMBL/GenBank/DDBJ databases">
        <title>Genomic Encyclopedia of Type Strains, Phase V (KMG-V): Genome sequencing to study the core and pangenomes of soil and plant-associated prokaryotes.</title>
        <authorList>
            <person name="Whitman W."/>
        </authorList>
    </citation>
    <scope>NUCLEOTIDE SEQUENCE</scope>
    <source>
        <strain evidence="4">SP3049</strain>
    </source>
</reference>